<name>A0A376RCL7_ECOLX</name>
<accession>A0A376RCL7</accession>
<proteinExistence type="predicted"/>
<dbReference type="AlphaFoldDB" id="A0A376RCL7"/>
<evidence type="ECO:0000313" key="1">
    <source>
        <dbReference type="EMBL" id="STI15748.1"/>
    </source>
</evidence>
<dbReference type="EMBL" id="UGCD01000002">
    <property type="protein sequence ID" value="STI15748.1"/>
    <property type="molecule type" value="Genomic_DNA"/>
</dbReference>
<evidence type="ECO:0000313" key="2">
    <source>
        <dbReference type="Proteomes" id="UP000254159"/>
    </source>
</evidence>
<protein>
    <submittedName>
        <fullName evidence="1">Protein involved in detoxification of methylglyoxal</fullName>
    </submittedName>
</protein>
<dbReference type="Proteomes" id="UP000254159">
    <property type="component" value="Unassembled WGS sequence"/>
</dbReference>
<gene>
    <name evidence="1" type="primary">yqiI_2</name>
    <name evidence="1" type="ORF">NCTC10865_00978</name>
</gene>
<reference evidence="1 2" key="1">
    <citation type="submission" date="2018-06" db="EMBL/GenBank/DDBJ databases">
        <authorList>
            <consortium name="Pathogen Informatics"/>
            <person name="Doyle S."/>
        </authorList>
    </citation>
    <scope>NUCLEOTIDE SEQUENCE [LARGE SCALE GENOMIC DNA]</scope>
    <source>
        <strain evidence="1 2">NCTC10865</strain>
    </source>
</reference>
<sequence length="50" mass="5653">MRYLLIVIIFIIGFSALPVWAMDCYAEHEGGNTVVIGYVPRISIPVMVKR</sequence>
<organism evidence="1 2">
    <name type="scientific">Escherichia coli</name>
    <dbReference type="NCBI Taxonomy" id="562"/>
    <lineage>
        <taxon>Bacteria</taxon>
        <taxon>Pseudomonadati</taxon>
        <taxon>Pseudomonadota</taxon>
        <taxon>Gammaproteobacteria</taxon>
        <taxon>Enterobacterales</taxon>
        <taxon>Enterobacteriaceae</taxon>
        <taxon>Escherichia</taxon>
    </lineage>
</organism>